<evidence type="ECO:0000256" key="1">
    <source>
        <dbReference type="SAM" id="Coils"/>
    </source>
</evidence>
<name>A0AA36JGY8_9DINO</name>
<evidence type="ECO:0000313" key="2">
    <source>
        <dbReference type="EMBL" id="CAJ1405225.1"/>
    </source>
</evidence>
<gene>
    <name evidence="2" type="ORF">EVOR1521_LOCUS27501</name>
</gene>
<keyword evidence="1" id="KW-0175">Coiled coil</keyword>
<organism evidence="2 3">
    <name type="scientific">Effrenium voratum</name>
    <dbReference type="NCBI Taxonomy" id="2562239"/>
    <lineage>
        <taxon>Eukaryota</taxon>
        <taxon>Sar</taxon>
        <taxon>Alveolata</taxon>
        <taxon>Dinophyceae</taxon>
        <taxon>Suessiales</taxon>
        <taxon>Symbiodiniaceae</taxon>
        <taxon>Effrenium</taxon>
    </lineage>
</organism>
<accession>A0AA36JGY8</accession>
<feature type="coiled-coil region" evidence="1">
    <location>
        <begin position="353"/>
        <end position="391"/>
    </location>
</feature>
<feature type="coiled-coil region" evidence="1">
    <location>
        <begin position="506"/>
        <end position="540"/>
    </location>
</feature>
<comment type="caution">
    <text evidence="2">The sequence shown here is derived from an EMBL/GenBank/DDBJ whole genome shotgun (WGS) entry which is preliminary data.</text>
</comment>
<reference evidence="2" key="1">
    <citation type="submission" date="2023-08" db="EMBL/GenBank/DDBJ databases">
        <authorList>
            <person name="Chen Y."/>
            <person name="Shah S."/>
            <person name="Dougan E. K."/>
            <person name="Thang M."/>
            <person name="Chan C."/>
        </authorList>
    </citation>
    <scope>NUCLEOTIDE SEQUENCE</scope>
</reference>
<evidence type="ECO:0000313" key="3">
    <source>
        <dbReference type="Proteomes" id="UP001178507"/>
    </source>
</evidence>
<dbReference type="Proteomes" id="UP001178507">
    <property type="component" value="Unassembled WGS sequence"/>
</dbReference>
<sequence>MEKFSTQAQAASSNLANFVSQQERVRKAVDTKDLSALEKEHSEGKAEADPFGVRAWWRQTCPETVRQLSQIQAEQKTLAETACKMEADTKAELQELLRSPSSLDSKTKRLQDAQKVRADGLEKLKEGTKELAEVVDDGEGDMYEILAKEGWTDQMMSEEQMILAHSEVQARRDRNRFRDANKAASDLLKSGQLPPQLGQVHDCLAKAQEAKEISAAATTSKVKAQERLDYLKGYIADTRRYIEDPLRASRDKAMDDVDEARLLAEKAMASLRSALQTLSERSRINEALYLQEAHLKEQLFNAEEQLLQAGPAFQQAEAAGDECNSKACAAANVVEREVEATARQLKSLAQPEAKFALGQVLRAQELLDRLEKDKEAEIRSLKKALETNRQEANSFAEARRHGGAAQLTSVVCVKNSQKKKLENSLGVCEQELSEVKEAAARAQNQKKAFLDLRGGYELEMDSQSAEAKEHIKECYAELKLPWMDPDPTDTTTALTIPCQDPMLKRVKELEELVKDQQEYRKQELKEKQELIQQMAIMQRELATLKVGDDTCSTSSWDVGLAESR</sequence>
<feature type="coiled-coil region" evidence="1">
    <location>
        <begin position="418"/>
        <end position="452"/>
    </location>
</feature>
<dbReference type="AlphaFoldDB" id="A0AA36JGY8"/>
<proteinExistence type="predicted"/>
<protein>
    <submittedName>
        <fullName evidence="2">Uncharacterized protein</fullName>
    </submittedName>
</protein>
<dbReference type="EMBL" id="CAUJNA010003574">
    <property type="protein sequence ID" value="CAJ1405225.1"/>
    <property type="molecule type" value="Genomic_DNA"/>
</dbReference>
<keyword evidence="3" id="KW-1185">Reference proteome</keyword>